<dbReference type="Pfam" id="PF13520">
    <property type="entry name" value="AA_permease_2"/>
    <property type="match status" value="1"/>
</dbReference>
<keyword evidence="5 6" id="KW-0472">Membrane</keyword>
<evidence type="ECO:0000256" key="4">
    <source>
        <dbReference type="ARBA" id="ARBA00022989"/>
    </source>
</evidence>
<gene>
    <name evidence="7" type="ORF">ACFO8L_01640</name>
</gene>
<feature type="transmembrane region" description="Helical" evidence="6">
    <location>
        <begin position="311"/>
        <end position="331"/>
    </location>
</feature>
<sequence length="474" mass="50716">MSSPSDASPSSVSPPPGGPTVERFGYKQELRRSLSFTDLLIYGLIFMVPIAPFGIFGTVFKASGGMVALAYVIGMIAMAFTAMSYAQMAQAFPMAGSVYTYAGRGISAPVGFLAGWVILLDYVLVPALLYLVASAAMASFIPAVPIWGWLIGFIVLNTIVNYMGIEMTARMNKIMLVAELIVLAIFLVIGLVALAQGKGHGAALSPLFDSTTFSWPLVFGAVSVAVLSFLGFDGISMLAEESREDTRRLGRSMVYALALAGVLFVVQTWVAALLVPDRAGLLAKDDPASFYTTAEYAGGHWLSVLTAVATAVAWGFANSLVAQAATSRLLFAMARDRQLPKFLGKIHPKHRVPVNATFLVAAVSLVLGLYMSSRDDGISLLSTLVNFGAMTAFLALHVSVIVHYVVRQRSRDWWRHLVAPAIGFLILLYVVINAKVAAQVLGFVWLAIGLIILAGSYAMGRRPTLSAIDSEVSE</sequence>
<dbReference type="Gene3D" id="1.20.1740.10">
    <property type="entry name" value="Amino acid/polyamine transporter I"/>
    <property type="match status" value="1"/>
</dbReference>
<evidence type="ECO:0000256" key="5">
    <source>
        <dbReference type="ARBA" id="ARBA00023136"/>
    </source>
</evidence>
<comment type="caution">
    <text evidence="7">The sequence shown here is derived from an EMBL/GenBank/DDBJ whole genome shotgun (WGS) entry which is preliminary data.</text>
</comment>
<feature type="transmembrane region" description="Helical" evidence="6">
    <location>
        <begin position="174"/>
        <end position="193"/>
    </location>
</feature>
<protein>
    <submittedName>
        <fullName evidence="7">APC family permease</fullName>
    </submittedName>
</protein>
<dbReference type="PANTHER" id="PTHR42770:SF16">
    <property type="entry name" value="AMINO ACID PERMEASE"/>
    <property type="match status" value="1"/>
</dbReference>
<organism evidence="7 8">
    <name type="scientific">Sphaerisporangium corydalis</name>
    <dbReference type="NCBI Taxonomy" id="1441875"/>
    <lineage>
        <taxon>Bacteria</taxon>
        <taxon>Bacillati</taxon>
        <taxon>Actinomycetota</taxon>
        <taxon>Actinomycetes</taxon>
        <taxon>Streptosporangiales</taxon>
        <taxon>Streptosporangiaceae</taxon>
        <taxon>Sphaerisporangium</taxon>
    </lineage>
</organism>
<evidence type="ECO:0000256" key="3">
    <source>
        <dbReference type="ARBA" id="ARBA00022692"/>
    </source>
</evidence>
<keyword evidence="3 6" id="KW-0812">Transmembrane</keyword>
<feature type="transmembrane region" description="Helical" evidence="6">
    <location>
        <begin position="213"/>
        <end position="232"/>
    </location>
</feature>
<feature type="transmembrane region" description="Helical" evidence="6">
    <location>
        <begin position="352"/>
        <end position="372"/>
    </location>
</feature>
<feature type="transmembrane region" description="Helical" evidence="6">
    <location>
        <begin position="253"/>
        <end position="275"/>
    </location>
</feature>
<accession>A0ABV9E785</accession>
<feature type="transmembrane region" description="Helical" evidence="6">
    <location>
        <begin position="384"/>
        <end position="406"/>
    </location>
</feature>
<dbReference type="PANTHER" id="PTHR42770">
    <property type="entry name" value="AMINO ACID TRANSPORTER-RELATED"/>
    <property type="match status" value="1"/>
</dbReference>
<evidence type="ECO:0000313" key="7">
    <source>
        <dbReference type="EMBL" id="MFC4584758.1"/>
    </source>
</evidence>
<reference evidence="8" key="1">
    <citation type="journal article" date="2019" name="Int. J. Syst. Evol. Microbiol.">
        <title>The Global Catalogue of Microorganisms (GCM) 10K type strain sequencing project: providing services to taxonomists for standard genome sequencing and annotation.</title>
        <authorList>
            <consortium name="The Broad Institute Genomics Platform"/>
            <consortium name="The Broad Institute Genome Sequencing Center for Infectious Disease"/>
            <person name="Wu L."/>
            <person name="Ma J."/>
        </authorList>
    </citation>
    <scope>NUCLEOTIDE SEQUENCE [LARGE SCALE GENOMIC DNA]</scope>
    <source>
        <strain evidence="8">CCUG 49560</strain>
    </source>
</reference>
<feature type="transmembrane region" description="Helical" evidence="6">
    <location>
        <begin position="106"/>
        <end position="133"/>
    </location>
</feature>
<evidence type="ECO:0000256" key="6">
    <source>
        <dbReference type="SAM" id="Phobius"/>
    </source>
</evidence>
<evidence type="ECO:0000256" key="1">
    <source>
        <dbReference type="ARBA" id="ARBA00004651"/>
    </source>
</evidence>
<feature type="transmembrane region" description="Helical" evidence="6">
    <location>
        <begin position="39"/>
        <end position="60"/>
    </location>
</feature>
<feature type="transmembrane region" description="Helical" evidence="6">
    <location>
        <begin position="66"/>
        <end position="86"/>
    </location>
</feature>
<proteinExistence type="predicted"/>
<dbReference type="InterPro" id="IPR002293">
    <property type="entry name" value="AA/rel_permease1"/>
</dbReference>
<name>A0ABV9E785_9ACTN</name>
<dbReference type="EMBL" id="JBHSFN010000001">
    <property type="protein sequence ID" value="MFC4584758.1"/>
    <property type="molecule type" value="Genomic_DNA"/>
</dbReference>
<dbReference type="InterPro" id="IPR050367">
    <property type="entry name" value="APC_superfamily"/>
</dbReference>
<keyword evidence="8" id="KW-1185">Reference proteome</keyword>
<evidence type="ECO:0000313" key="8">
    <source>
        <dbReference type="Proteomes" id="UP001595891"/>
    </source>
</evidence>
<dbReference type="PIRSF" id="PIRSF006060">
    <property type="entry name" value="AA_transporter"/>
    <property type="match status" value="1"/>
</dbReference>
<feature type="transmembrane region" description="Helical" evidence="6">
    <location>
        <begin position="438"/>
        <end position="458"/>
    </location>
</feature>
<keyword evidence="4 6" id="KW-1133">Transmembrane helix</keyword>
<feature type="transmembrane region" description="Helical" evidence="6">
    <location>
        <begin position="139"/>
        <end position="162"/>
    </location>
</feature>
<feature type="transmembrane region" description="Helical" evidence="6">
    <location>
        <begin position="413"/>
        <end position="432"/>
    </location>
</feature>
<evidence type="ECO:0000256" key="2">
    <source>
        <dbReference type="ARBA" id="ARBA00022475"/>
    </source>
</evidence>
<comment type="subcellular location">
    <subcellularLocation>
        <location evidence="1">Cell membrane</location>
        <topology evidence="1">Multi-pass membrane protein</topology>
    </subcellularLocation>
</comment>
<dbReference type="Proteomes" id="UP001595891">
    <property type="component" value="Unassembled WGS sequence"/>
</dbReference>
<dbReference type="RefSeq" id="WP_262842773.1">
    <property type="nucleotide sequence ID" value="NZ_JANZYP010000013.1"/>
</dbReference>
<keyword evidence="2" id="KW-1003">Cell membrane</keyword>